<dbReference type="Gene3D" id="3.40.50.1820">
    <property type="entry name" value="alpha/beta hydrolase"/>
    <property type="match status" value="1"/>
</dbReference>
<evidence type="ECO:0000256" key="1">
    <source>
        <dbReference type="ARBA" id="ARBA00005964"/>
    </source>
</evidence>
<evidence type="ECO:0000313" key="6">
    <source>
        <dbReference type="Proteomes" id="UP001218218"/>
    </source>
</evidence>
<evidence type="ECO:0000256" key="3">
    <source>
        <dbReference type="RuleBase" id="RU361235"/>
    </source>
</evidence>
<dbReference type="EC" id="3.1.1.-" evidence="3"/>
<dbReference type="AlphaFoldDB" id="A0AAD6ZZT4"/>
<dbReference type="Proteomes" id="UP001218218">
    <property type="component" value="Unassembled WGS sequence"/>
</dbReference>
<dbReference type="InterPro" id="IPR002018">
    <property type="entry name" value="CarbesteraseB"/>
</dbReference>
<keyword evidence="6" id="KW-1185">Reference proteome</keyword>
<sequence length="581" mass="61475">MLSLSSIALFTAAAVINAQSTAPIVSIKQGTVQGFTTGSLTQFLGIPFAAPPIDLRRLNLPAPAQSFNGTFQALSKGPACPQQSGAVSPAFTAFINNPILNILAVLTSVIGNLLKLLGLGSSTAPAAPDPQEDCLTLDIVLPAGTTTSSNLPVLFWIYGGGFQFGSTRDNDGTTVVSRSLQLGEPIIYVAANYRLNAFGFLGGKEVKAAGIGNLGLQDQRAALTWVNENIASFGGNPAKVTIWGGSAGSVSVALHMVTNGGDAKGLFRGAVMESGSVIPTQDITAGQPCYDSIVNQTGCANASDTLACLRTVPYQTLLDAVNQTPSVFSYMSLRLAFGPWTDGVFLTENAQDLLAKGDYTKIPFINGDVDDEGTLFSLSNSNITTSGQTLEYIKQFWFPNASDSQIATIGTLYPDDPSMGSPFNTGGLNALTPEYKRLAAYQGDVFFHAPRRNMLSVTNGVVRHWSYLYVRGKAAPILGASHGTDVAEWFGTPGGLLNLPGDFQGTDYLLNFVNNLDPNVFSNPSTAAAAMSSTIFWPQYIAANKTLLTFQDGLVPLALTPDDFRSAPIAFLEALSRQFPW</sequence>
<protein>
    <recommendedName>
        <fullName evidence="3">Carboxylic ester hydrolase</fullName>
        <ecNumber evidence="3">3.1.1.-</ecNumber>
    </recommendedName>
</protein>
<organism evidence="5 6">
    <name type="scientific">Mycena albidolilacea</name>
    <dbReference type="NCBI Taxonomy" id="1033008"/>
    <lineage>
        <taxon>Eukaryota</taxon>
        <taxon>Fungi</taxon>
        <taxon>Dikarya</taxon>
        <taxon>Basidiomycota</taxon>
        <taxon>Agaricomycotina</taxon>
        <taxon>Agaricomycetes</taxon>
        <taxon>Agaricomycetidae</taxon>
        <taxon>Agaricales</taxon>
        <taxon>Marasmiineae</taxon>
        <taxon>Mycenaceae</taxon>
        <taxon>Mycena</taxon>
    </lineage>
</organism>
<evidence type="ECO:0000259" key="4">
    <source>
        <dbReference type="Pfam" id="PF00135"/>
    </source>
</evidence>
<feature type="signal peptide" evidence="3">
    <location>
        <begin position="1"/>
        <end position="18"/>
    </location>
</feature>
<evidence type="ECO:0000256" key="2">
    <source>
        <dbReference type="ARBA" id="ARBA00022801"/>
    </source>
</evidence>
<dbReference type="InterPro" id="IPR050309">
    <property type="entry name" value="Type-B_Carboxylest/Lipase"/>
</dbReference>
<gene>
    <name evidence="5" type="ORF">DFH08DRAFT_870659</name>
</gene>
<keyword evidence="3" id="KW-0732">Signal</keyword>
<dbReference type="Pfam" id="PF00135">
    <property type="entry name" value="COesterase"/>
    <property type="match status" value="1"/>
</dbReference>
<dbReference type="EMBL" id="JARIHO010000021">
    <property type="protein sequence ID" value="KAJ7346162.1"/>
    <property type="molecule type" value="Genomic_DNA"/>
</dbReference>
<accession>A0AAD6ZZT4</accession>
<comment type="caution">
    <text evidence="5">The sequence shown here is derived from an EMBL/GenBank/DDBJ whole genome shotgun (WGS) entry which is preliminary data.</text>
</comment>
<comment type="similarity">
    <text evidence="1 3">Belongs to the type-B carboxylesterase/lipase family.</text>
</comment>
<dbReference type="InterPro" id="IPR029058">
    <property type="entry name" value="AB_hydrolase_fold"/>
</dbReference>
<dbReference type="InterPro" id="IPR019826">
    <property type="entry name" value="Carboxylesterase_B_AS"/>
</dbReference>
<feature type="domain" description="Carboxylesterase type B" evidence="4">
    <location>
        <begin position="22"/>
        <end position="552"/>
    </location>
</feature>
<reference evidence="5" key="1">
    <citation type="submission" date="2023-03" db="EMBL/GenBank/DDBJ databases">
        <title>Massive genome expansion in bonnet fungi (Mycena s.s.) driven by repeated elements and novel gene families across ecological guilds.</title>
        <authorList>
            <consortium name="Lawrence Berkeley National Laboratory"/>
            <person name="Harder C.B."/>
            <person name="Miyauchi S."/>
            <person name="Viragh M."/>
            <person name="Kuo A."/>
            <person name="Thoen E."/>
            <person name="Andreopoulos B."/>
            <person name="Lu D."/>
            <person name="Skrede I."/>
            <person name="Drula E."/>
            <person name="Henrissat B."/>
            <person name="Morin E."/>
            <person name="Kohler A."/>
            <person name="Barry K."/>
            <person name="LaButti K."/>
            <person name="Morin E."/>
            <person name="Salamov A."/>
            <person name="Lipzen A."/>
            <person name="Mereny Z."/>
            <person name="Hegedus B."/>
            <person name="Baldrian P."/>
            <person name="Stursova M."/>
            <person name="Weitz H."/>
            <person name="Taylor A."/>
            <person name="Grigoriev I.V."/>
            <person name="Nagy L.G."/>
            <person name="Martin F."/>
            <person name="Kauserud H."/>
        </authorList>
    </citation>
    <scope>NUCLEOTIDE SEQUENCE</scope>
    <source>
        <strain evidence="5">CBHHK002</strain>
    </source>
</reference>
<evidence type="ECO:0000313" key="5">
    <source>
        <dbReference type="EMBL" id="KAJ7346162.1"/>
    </source>
</evidence>
<dbReference type="PANTHER" id="PTHR11559">
    <property type="entry name" value="CARBOXYLESTERASE"/>
    <property type="match status" value="1"/>
</dbReference>
<dbReference type="PROSITE" id="PS00941">
    <property type="entry name" value="CARBOXYLESTERASE_B_2"/>
    <property type="match status" value="1"/>
</dbReference>
<name>A0AAD6ZZT4_9AGAR</name>
<proteinExistence type="inferred from homology"/>
<feature type="chain" id="PRO_5041777605" description="Carboxylic ester hydrolase" evidence="3">
    <location>
        <begin position="19"/>
        <end position="581"/>
    </location>
</feature>
<dbReference type="InterPro" id="IPR019819">
    <property type="entry name" value="Carboxylesterase_B_CS"/>
</dbReference>
<dbReference type="SUPFAM" id="SSF53474">
    <property type="entry name" value="alpha/beta-Hydrolases"/>
    <property type="match status" value="1"/>
</dbReference>
<dbReference type="PROSITE" id="PS00122">
    <property type="entry name" value="CARBOXYLESTERASE_B_1"/>
    <property type="match status" value="1"/>
</dbReference>
<keyword evidence="2 3" id="KW-0378">Hydrolase</keyword>
<dbReference type="GO" id="GO:0016787">
    <property type="term" value="F:hydrolase activity"/>
    <property type="evidence" value="ECO:0007669"/>
    <property type="project" value="UniProtKB-KW"/>
</dbReference>